<reference evidence="1 2" key="1">
    <citation type="submission" date="2019-09" db="EMBL/GenBank/DDBJ databases">
        <title>Ecophysiology of the spiral-shaped methanotroph Methylospira mobilis as revealed by the complete genome sequence.</title>
        <authorList>
            <person name="Oshkin I.Y."/>
            <person name="Dedysh S.N."/>
            <person name="Miroshnikov K."/>
            <person name="Danilova O.V."/>
            <person name="Hakobyan A."/>
            <person name="Liesack W."/>
        </authorList>
    </citation>
    <scope>NUCLEOTIDE SEQUENCE [LARGE SCALE GENOMIC DNA]</scope>
    <source>
        <strain evidence="1 2">Shm1</strain>
    </source>
</reference>
<dbReference type="KEGG" id="mmob:F6R98_02125"/>
<gene>
    <name evidence="1" type="ORF">F6R98_02125</name>
</gene>
<dbReference type="RefSeq" id="WP_153247551.1">
    <property type="nucleotide sequence ID" value="NZ_CP044205.1"/>
</dbReference>
<dbReference type="FunCoup" id="A0A5Q0BHG3">
    <property type="interactions" value="24"/>
</dbReference>
<proteinExistence type="predicted"/>
<organism evidence="1 2">
    <name type="scientific">Candidatus Methylospira mobilis</name>
    <dbReference type="NCBI Taxonomy" id="1808979"/>
    <lineage>
        <taxon>Bacteria</taxon>
        <taxon>Pseudomonadati</taxon>
        <taxon>Pseudomonadota</taxon>
        <taxon>Gammaproteobacteria</taxon>
        <taxon>Methylococcales</taxon>
        <taxon>Methylococcaceae</taxon>
        <taxon>Candidatus Methylospira</taxon>
    </lineage>
</organism>
<name>A0A5Q0BHG3_9GAMM</name>
<evidence type="ECO:0000313" key="1">
    <source>
        <dbReference type="EMBL" id="QFY41568.1"/>
    </source>
</evidence>
<accession>A0A5Q0BHG3</accession>
<protein>
    <submittedName>
        <fullName evidence="1">Uncharacterized protein</fullName>
    </submittedName>
</protein>
<keyword evidence="2" id="KW-1185">Reference proteome</keyword>
<dbReference type="AlphaFoldDB" id="A0A5Q0BHG3"/>
<dbReference type="Proteomes" id="UP000325755">
    <property type="component" value="Chromosome"/>
</dbReference>
<dbReference type="InParanoid" id="A0A5Q0BHG3"/>
<dbReference type="OrthoDB" id="9805924at2"/>
<dbReference type="EMBL" id="CP044205">
    <property type="protein sequence ID" value="QFY41568.1"/>
    <property type="molecule type" value="Genomic_DNA"/>
</dbReference>
<sequence>MFARKAHFTSAIERRRRIIDRLEAEPTFCAGNYKDSIAASMVSLTINASTAEGGPVDWLEGMYSVPWNRALSPCWRATAENSHQPCKTAGCLAHHSSTDKENHGVQRFYQRAEVKSSKMQRLRSALRD</sequence>
<evidence type="ECO:0000313" key="2">
    <source>
        <dbReference type="Proteomes" id="UP000325755"/>
    </source>
</evidence>